<dbReference type="Pfam" id="PF25377">
    <property type="entry name" value="DUF7886"/>
    <property type="match status" value="1"/>
</dbReference>
<dbReference type="AlphaFoldDB" id="A0AAE0GXS0"/>
<name>A0AAE0GXS0_9CHLO</name>
<comment type="caution">
    <text evidence="3">The sequence shown here is derived from an EMBL/GenBank/DDBJ whole genome shotgun (WGS) entry which is preliminary data.</text>
</comment>
<feature type="domain" description="DUF7886" evidence="2">
    <location>
        <begin position="72"/>
        <end position="208"/>
    </location>
</feature>
<evidence type="ECO:0000313" key="4">
    <source>
        <dbReference type="Proteomes" id="UP001190700"/>
    </source>
</evidence>
<protein>
    <recommendedName>
        <fullName evidence="2">DUF7886 domain-containing protein</fullName>
    </recommendedName>
</protein>
<evidence type="ECO:0000259" key="2">
    <source>
        <dbReference type="Pfam" id="PF25377"/>
    </source>
</evidence>
<proteinExistence type="predicted"/>
<dbReference type="Proteomes" id="UP001190700">
    <property type="component" value="Unassembled WGS sequence"/>
</dbReference>
<accession>A0AAE0GXS0</accession>
<evidence type="ECO:0000256" key="1">
    <source>
        <dbReference type="SAM" id="MobiDB-lite"/>
    </source>
</evidence>
<organism evidence="3 4">
    <name type="scientific">Cymbomonas tetramitiformis</name>
    <dbReference type="NCBI Taxonomy" id="36881"/>
    <lineage>
        <taxon>Eukaryota</taxon>
        <taxon>Viridiplantae</taxon>
        <taxon>Chlorophyta</taxon>
        <taxon>Pyramimonadophyceae</taxon>
        <taxon>Pyramimonadales</taxon>
        <taxon>Pyramimonadaceae</taxon>
        <taxon>Cymbomonas</taxon>
    </lineage>
</organism>
<feature type="compositionally biased region" description="Polar residues" evidence="1">
    <location>
        <begin position="62"/>
        <end position="82"/>
    </location>
</feature>
<dbReference type="InterPro" id="IPR057208">
    <property type="entry name" value="DUF7886"/>
</dbReference>
<dbReference type="PANTHER" id="PTHR47915">
    <property type="entry name" value="SI:DKEY-19B23.7"/>
    <property type="match status" value="1"/>
</dbReference>
<reference evidence="3 4" key="1">
    <citation type="journal article" date="2015" name="Genome Biol. Evol.">
        <title>Comparative Genomics of a Bacterivorous Green Alga Reveals Evolutionary Causalities and Consequences of Phago-Mixotrophic Mode of Nutrition.</title>
        <authorList>
            <person name="Burns J.A."/>
            <person name="Paasch A."/>
            <person name="Narechania A."/>
            <person name="Kim E."/>
        </authorList>
    </citation>
    <scope>NUCLEOTIDE SEQUENCE [LARGE SCALE GENOMIC DNA]</scope>
    <source>
        <strain evidence="3 4">PLY_AMNH</strain>
    </source>
</reference>
<feature type="region of interest" description="Disordered" evidence="1">
    <location>
        <begin position="41"/>
        <end position="82"/>
    </location>
</feature>
<keyword evidence="4" id="KW-1185">Reference proteome</keyword>
<sequence length="222" mass="25243">MEAFYRDCLRFGCLANFKHFSLYLRGREELLVTIRHPPEAEGASHAASVNQKEKNKHRATFGVTSQQLPPASPATRESSSDNPTETVFLIGAYARYNWPYVWLRSNLGKFGGNSADKDLPLDLNTTQRWKEEGFRVWDIVEELVQMNVVPAPLDPFEVDFTAFDVMPDLERSLLAGALAFFLRDLLLRDIPYAEIVQRDLLRVLEVHFRGGGVPIESEEKEG</sequence>
<dbReference type="PANTHER" id="PTHR47915:SF1">
    <property type="entry name" value="SI:DKEY-19B23.7"/>
    <property type="match status" value="1"/>
</dbReference>
<gene>
    <name evidence="3" type="ORF">CYMTET_6301</name>
</gene>
<dbReference type="EMBL" id="LGRX02001477">
    <property type="protein sequence ID" value="KAK3286138.1"/>
    <property type="molecule type" value="Genomic_DNA"/>
</dbReference>
<evidence type="ECO:0000313" key="3">
    <source>
        <dbReference type="EMBL" id="KAK3286138.1"/>
    </source>
</evidence>